<evidence type="ECO:0000256" key="4">
    <source>
        <dbReference type="ARBA" id="ARBA00023315"/>
    </source>
</evidence>
<dbReference type="Proteomes" id="UP000009072">
    <property type="component" value="Chromosome"/>
</dbReference>
<dbReference type="PANTHER" id="PTHR43356">
    <property type="entry name" value="PHOSPHATE ACETYLTRANSFERASE"/>
    <property type="match status" value="1"/>
</dbReference>
<dbReference type="SUPFAM" id="SSF53659">
    <property type="entry name" value="Isocitrate/Isopropylmalate dehydrogenase-like"/>
    <property type="match status" value="1"/>
</dbReference>
<evidence type="ECO:0000256" key="2">
    <source>
        <dbReference type="ARBA" id="ARBA00005656"/>
    </source>
</evidence>
<dbReference type="PANTHER" id="PTHR43356:SF3">
    <property type="entry name" value="PHOSPHATE ACETYLTRANSFERASE"/>
    <property type="match status" value="1"/>
</dbReference>
<dbReference type="KEGG" id="mmo:MMOB1680"/>
<dbReference type="InterPro" id="IPR002505">
    <property type="entry name" value="PTA_PTB"/>
</dbReference>
<dbReference type="RefSeq" id="WP_011264688.1">
    <property type="nucleotide sequence ID" value="NC_006908.1"/>
</dbReference>
<evidence type="ECO:0000256" key="3">
    <source>
        <dbReference type="ARBA" id="ARBA00022679"/>
    </source>
</evidence>
<reference evidence="6 7" key="1">
    <citation type="journal article" date="2004" name="Genome Res.">
        <title>The complete genome and proteome of Mycoplasma mobile.</title>
        <authorList>
            <person name="Jaffe J.D."/>
            <person name="Stange-Thomann N."/>
            <person name="Smith C."/>
            <person name="DeCaprio D."/>
            <person name="Fisher S."/>
            <person name="Butler J."/>
            <person name="Calvo S."/>
            <person name="Elkins T."/>
            <person name="FitzGerald M.G."/>
            <person name="Hafez N."/>
            <person name="Kodira C.D."/>
            <person name="Major J."/>
            <person name="Wang S."/>
            <person name="Wilkinson J."/>
            <person name="Nicol R."/>
            <person name="Nusbaum C."/>
            <person name="Birren B."/>
            <person name="Berg H.C."/>
            <person name="Church G.M."/>
        </authorList>
    </citation>
    <scope>NUCLEOTIDE SEQUENCE [LARGE SCALE GENOMIC DNA]</scope>
    <source>
        <strain evidence="7">ATCC 43663 / 163K / NCTC 11711</strain>
    </source>
</reference>
<dbReference type="NCBIfam" id="NF007233">
    <property type="entry name" value="PRK09653.1"/>
    <property type="match status" value="1"/>
</dbReference>
<sequence length="322" mass="35242">MLFTEKIKTSVKNLAKKYKVLLVDGDDSRAQEAARMLQDSDLVEVSLLVENPTNAKGLKFINMNDNKNLKTEFITKILEFRKGKETEESAKSAVETRPFYAAMLLKENYFDAVVGGLLYKTSDILRAAFKIIGSKKGQKTISSSMIMHKNDEAFLFSDISVQIKPDATQLAEIGLNASEFAKALGLKDTVAFLSFSTAKSAVSPESETVSQATEIYNSKTSGIKAIGEIQLDAAIDLKVREAKFGKSSFESKPDVFVFPDLGAGNIGYKLVQRFGNYGAIGPIVNGISKPMNDLSRGSTSEDVFYTVLISVLQAAHNEKESK</sequence>
<dbReference type="PIRSF" id="PIRSF000428">
    <property type="entry name" value="P_Ac_trans"/>
    <property type="match status" value="1"/>
</dbReference>
<dbReference type="eggNOG" id="COG0280">
    <property type="taxonomic scope" value="Bacteria"/>
</dbReference>
<evidence type="ECO:0000256" key="1">
    <source>
        <dbReference type="ARBA" id="ARBA00000705"/>
    </source>
</evidence>
<dbReference type="Gene3D" id="3.40.50.10950">
    <property type="match status" value="1"/>
</dbReference>
<name>Q6KIC2_MYCM1</name>
<comment type="similarity">
    <text evidence="2">Belongs to the phosphate acetyltransferase and butyryltransferase family.</text>
</comment>
<evidence type="ECO:0000259" key="5">
    <source>
        <dbReference type="Pfam" id="PF01515"/>
    </source>
</evidence>
<proteinExistence type="inferred from homology"/>
<feature type="domain" description="Phosphate acetyl/butaryl transferase" evidence="5">
    <location>
        <begin position="3"/>
        <end position="310"/>
    </location>
</feature>
<evidence type="ECO:0000313" key="6">
    <source>
        <dbReference type="EMBL" id="AAT27654.1"/>
    </source>
</evidence>
<evidence type="ECO:0000313" key="7">
    <source>
        <dbReference type="Proteomes" id="UP000009072"/>
    </source>
</evidence>
<dbReference type="Gene3D" id="3.40.50.10750">
    <property type="entry name" value="Isocitrate/Isopropylmalate dehydrogenase-like"/>
    <property type="match status" value="1"/>
</dbReference>
<accession>Q6KIC2</accession>
<dbReference type="Pfam" id="PF01515">
    <property type="entry name" value="PTA_PTB"/>
    <property type="match status" value="1"/>
</dbReference>
<keyword evidence="7" id="KW-1185">Reference proteome</keyword>
<dbReference type="InterPro" id="IPR012147">
    <property type="entry name" value="P_Ac_Bu_trans"/>
</dbReference>
<gene>
    <name evidence="6" type="primary">pta</name>
    <name evidence="6" type="ordered locus">MMOB1680</name>
</gene>
<dbReference type="InterPro" id="IPR050500">
    <property type="entry name" value="Phos_Acetyltrans/Butyryltrans"/>
</dbReference>
<protein>
    <submittedName>
        <fullName evidence="6">Phosphotransacetylase</fullName>
        <ecNumber evidence="6">2.3.1.8</ecNumber>
    </submittedName>
</protein>
<dbReference type="EMBL" id="AE017308">
    <property type="protein sequence ID" value="AAT27654.1"/>
    <property type="molecule type" value="Genomic_DNA"/>
</dbReference>
<dbReference type="OrthoDB" id="9805787at2"/>
<comment type="catalytic activity">
    <reaction evidence="1">
        <text>acetyl-CoA + phosphate = acetyl phosphate + CoA</text>
        <dbReference type="Rhea" id="RHEA:19521"/>
        <dbReference type="ChEBI" id="CHEBI:22191"/>
        <dbReference type="ChEBI" id="CHEBI:43474"/>
        <dbReference type="ChEBI" id="CHEBI:57287"/>
        <dbReference type="ChEBI" id="CHEBI:57288"/>
        <dbReference type="EC" id="2.3.1.8"/>
    </reaction>
</comment>
<dbReference type="EC" id="2.3.1.8" evidence="6"/>
<dbReference type="InterPro" id="IPR042113">
    <property type="entry name" value="P_AcTrfase_dom1"/>
</dbReference>
<dbReference type="GO" id="GO:0008959">
    <property type="term" value="F:phosphate acetyltransferase activity"/>
    <property type="evidence" value="ECO:0007669"/>
    <property type="project" value="UniProtKB-EC"/>
</dbReference>
<keyword evidence="3 6" id="KW-0808">Transferase</keyword>
<dbReference type="InterPro" id="IPR042112">
    <property type="entry name" value="P_AcTrfase_dom2"/>
</dbReference>
<dbReference type="HOGENOM" id="CLU_019723_0_1_14"/>
<dbReference type="AlphaFoldDB" id="Q6KIC2"/>
<dbReference type="STRING" id="267748.MMOB1680"/>
<organism evidence="6 7">
    <name type="scientific">Mycoplasma mobile (strain ATCC 43663 / 163K / NCTC 11711)</name>
    <name type="common">Mesomycoplasma mobile</name>
    <dbReference type="NCBI Taxonomy" id="267748"/>
    <lineage>
        <taxon>Bacteria</taxon>
        <taxon>Bacillati</taxon>
        <taxon>Mycoplasmatota</taxon>
        <taxon>Mycoplasmoidales</taxon>
        <taxon>Metamycoplasmataceae</taxon>
        <taxon>Mesomycoplasma</taxon>
    </lineage>
</organism>
<keyword evidence="4 6" id="KW-0012">Acyltransferase</keyword>